<dbReference type="PANTHER" id="PTHR42953:SF1">
    <property type="entry name" value="METAL-BINDING PROTEIN HI_0362-RELATED"/>
    <property type="match status" value="1"/>
</dbReference>
<evidence type="ECO:0000256" key="1">
    <source>
        <dbReference type="ARBA" id="ARBA00004196"/>
    </source>
</evidence>
<gene>
    <name evidence="6" type="ORF">ABE28_021865</name>
</gene>
<sequence length="323" mass="35871">MRKVKTFRKMKKEGIWMGVLKMLGGMLAAVLLLTGCNNSTAEQEKGNGKMKVVATTGMIGDLVENIGGKHVEVTSLMGPGVDPHLYKATQGDVKTLDSADMIFYNGVHLEGKMTDIFEMMGKDKPTIAVTEDFKENQLRKVSAKEHDPHVWFDVKLWIVAAGAVKKELIANDPDHEAEFLDNYEKYVLQLEELDRYVQDEINKIPEDQRVLVTAHDAFGYYGQSYGLDVRGLQGINTLSEYGSKDVTDMRNYLVKNQIKAIFIESSVPRKAIEAVIQGAAKQGHSVKIGGELFSDAMGEKGTEEGTYIGMVRHNTDTIVHALK</sequence>
<evidence type="ECO:0000256" key="5">
    <source>
        <dbReference type="RuleBase" id="RU003512"/>
    </source>
</evidence>
<comment type="similarity">
    <text evidence="5">Belongs to the bacterial solute-binding protein 9 family.</text>
</comment>
<dbReference type="SUPFAM" id="SSF53807">
    <property type="entry name" value="Helical backbone' metal receptor"/>
    <property type="match status" value="1"/>
</dbReference>
<dbReference type="InterPro" id="IPR050492">
    <property type="entry name" value="Bact_metal-bind_prot9"/>
</dbReference>
<dbReference type="GO" id="GO:0030313">
    <property type="term" value="C:cell envelope"/>
    <property type="evidence" value="ECO:0007669"/>
    <property type="project" value="UniProtKB-SubCell"/>
</dbReference>
<accession>A0A1B3XUW7</accession>
<dbReference type="GO" id="GO:0007155">
    <property type="term" value="P:cell adhesion"/>
    <property type="evidence" value="ECO:0007669"/>
    <property type="project" value="InterPro"/>
</dbReference>
<dbReference type="Gene3D" id="3.40.50.1980">
    <property type="entry name" value="Nitrogenase molybdenum iron protein domain"/>
    <property type="match status" value="2"/>
</dbReference>
<dbReference type="PRINTS" id="PR00690">
    <property type="entry name" value="ADHESNFAMILY"/>
</dbReference>
<keyword evidence="4" id="KW-0732">Signal</keyword>
<dbReference type="PANTHER" id="PTHR42953">
    <property type="entry name" value="HIGH-AFFINITY ZINC UPTAKE SYSTEM PROTEIN ZNUA-RELATED"/>
    <property type="match status" value="1"/>
</dbReference>
<dbReference type="PRINTS" id="PR00691">
    <property type="entry name" value="ADHESINB"/>
</dbReference>
<evidence type="ECO:0000313" key="7">
    <source>
        <dbReference type="Proteomes" id="UP000077926"/>
    </source>
</evidence>
<protein>
    <submittedName>
        <fullName evidence="6">Manganese transporter</fullName>
    </submittedName>
</protein>
<evidence type="ECO:0000256" key="2">
    <source>
        <dbReference type="ARBA" id="ARBA00022448"/>
    </source>
</evidence>
<comment type="subcellular location">
    <subcellularLocation>
        <location evidence="1">Cell envelope</location>
    </subcellularLocation>
</comment>
<evidence type="ECO:0000256" key="3">
    <source>
        <dbReference type="ARBA" id="ARBA00022723"/>
    </source>
</evidence>
<dbReference type="InterPro" id="IPR006127">
    <property type="entry name" value="ZnuA-like"/>
</dbReference>
<dbReference type="GO" id="GO:0046872">
    <property type="term" value="F:metal ion binding"/>
    <property type="evidence" value="ECO:0007669"/>
    <property type="project" value="UniProtKB-KW"/>
</dbReference>
<keyword evidence="3" id="KW-0479">Metal-binding</keyword>
<organism evidence="6 7">
    <name type="scientific">Peribacillus muralis</name>
    <dbReference type="NCBI Taxonomy" id="264697"/>
    <lineage>
        <taxon>Bacteria</taxon>
        <taxon>Bacillati</taxon>
        <taxon>Bacillota</taxon>
        <taxon>Bacilli</taxon>
        <taxon>Bacillales</taxon>
        <taxon>Bacillaceae</taxon>
        <taxon>Peribacillus</taxon>
    </lineage>
</organism>
<keyword evidence="2 5" id="KW-0813">Transport</keyword>
<dbReference type="STRING" id="264697.ABE28_021865"/>
<evidence type="ECO:0000313" key="6">
    <source>
        <dbReference type="EMBL" id="AOH57002.1"/>
    </source>
</evidence>
<evidence type="ECO:0000256" key="4">
    <source>
        <dbReference type="ARBA" id="ARBA00022729"/>
    </source>
</evidence>
<dbReference type="KEGG" id="bmur:ABE28_021865"/>
<dbReference type="InterPro" id="IPR006129">
    <property type="entry name" value="AdhesinB"/>
</dbReference>
<keyword evidence="7" id="KW-1185">Reference proteome</keyword>
<reference evidence="6 7" key="1">
    <citation type="submission" date="2016-08" db="EMBL/GenBank/DDBJ databases">
        <title>Complete genome sequence of Bacillus muralis G25-68, a strain with toxicity to nematodes.</title>
        <authorList>
            <person name="Zheng Z."/>
        </authorList>
    </citation>
    <scope>NUCLEOTIDE SEQUENCE [LARGE SCALE GENOMIC DNA]</scope>
    <source>
        <strain evidence="6 7">G25-68</strain>
    </source>
</reference>
<proteinExistence type="inferred from homology"/>
<dbReference type="GO" id="GO:0030001">
    <property type="term" value="P:metal ion transport"/>
    <property type="evidence" value="ECO:0007669"/>
    <property type="project" value="InterPro"/>
</dbReference>
<name>A0A1B3XUW7_9BACI</name>
<dbReference type="EMBL" id="CP017080">
    <property type="protein sequence ID" value="AOH57002.1"/>
    <property type="molecule type" value="Genomic_DNA"/>
</dbReference>
<dbReference type="InterPro" id="IPR006128">
    <property type="entry name" value="Lipoprotein_PsaA-like"/>
</dbReference>
<dbReference type="Proteomes" id="UP000077926">
    <property type="component" value="Chromosome"/>
</dbReference>
<dbReference type="AlphaFoldDB" id="A0A1B3XUW7"/>
<dbReference type="Pfam" id="PF01297">
    <property type="entry name" value="ZnuA"/>
    <property type="match status" value="1"/>
</dbReference>